<comment type="caution">
    <text evidence="1">The sequence shown here is derived from an EMBL/GenBank/DDBJ whole genome shotgun (WGS) entry which is preliminary data.</text>
</comment>
<evidence type="ECO:0000313" key="2">
    <source>
        <dbReference type="Proteomes" id="UP000298860"/>
    </source>
</evidence>
<dbReference type="Proteomes" id="UP000298860">
    <property type="component" value="Unassembled WGS sequence"/>
</dbReference>
<accession>A0A4D4JGM1</accession>
<dbReference type="AlphaFoldDB" id="A0A4D4JGM1"/>
<dbReference type="EMBL" id="BJFL01000033">
    <property type="protein sequence ID" value="GDY33043.1"/>
    <property type="molecule type" value="Genomic_DNA"/>
</dbReference>
<evidence type="ECO:0000313" key="1">
    <source>
        <dbReference type="EMBL" id="GDY33043.1"/>
    </source>
</evidence>
<gene>
    <name evidence="1" type="ORF">GTS_46760</name>
</gene>
<keyword evidence="2" id="KW-1185">Reference proteome</keyword>
<name>A0A4D4JGM1_9PSEU</name>
<proteinExistence type="predicted"/>
<reference evidence="2" key="1">
    <citation type="submission" date="2019-04" db="EMBL/GenBank/DDBJ databases">
        <title>Draft genome sequence of Pseudonocardiaceae bacterium SL3-2-4.</title>
        <authorList>
            <person name="Ningsih F."/>
            <person name="Yokota A."/>
            <person name="Sakai Y."/>
            <person name="Nanatani K."/>
            <person name="Yabe S."/>
            <person name="Oetari A."/>
            <person name="Sjamsuridzal W."/>
        </authorList>
    </citation>
    <scope>NUCLEOTIDE SEQUENCE [LARGE SCALE GENOMIC DNA]</scope>
    <source>
        <strain evidence="2">SL3-2-4</strain>
    </source>
</reference>
<organism evidence="1 2">
    <name type="scientific">Gandjariella thermophila</name>
    <dbReference type="NCBI Taxonomy" id="1931992"/>
    <lineage>
        <taxon>Bacteria</taxon>
        <taxon>Bacillati</taxon>
        <taxon>Actinomycetota</taxon>
        <taxon>Actinomycetes</taxon>
        <taxon>Pseudonocardiales</taxon>
        <taxon>Pseudonocardiaceae</taxon>
        <taxon>Gandjariella</taxon>
    </lineage>
</organism>
<protein>
    <submittedName>
        <fullName evidence="1">Uncharacterized protein</fullName>
    </submittedName>
</protein>
<sequence length="105" mass="11766">MRVTAWSNGNPRPSGAGYGVRLSAADRDRHFDRSWTSIVLDLGAGEVTVVALSASFWRRCAELRSASIGRWLLGRGLAPWPKGQPPRLVLRHLHGDRFQLRHPEK</sequence>